<protein>
    <submittedName>
        <fullName evidence="1">Uncharacterized protein</fullName>
    </submittedName>
</protein>
<organism evidence="1 2">
    <name type="scientific">Oxyplasma meridianum</name>
    <dbReference type="NCBI Taxonomy" id="3073602"/>
    <lineage>
        <taxon>Archaea</taxon>
        <taxon>Methanobacteriati</taxon>
        <taxon>Thermoplasmatota</taxon>
        <taxon>Thermoplasmata</taxon>
        <taxon>Thermoplasmatales</taxon>
        <taxon>Thermoplasmataceae</taxon>
        <taxon>Oxyplasma</taxon>
    </lineage>
</organism>
<name>A0AAX4NH66_9ARCH</name>
<dbReference type="AlphaFoldDB" id="A0AAX4NH66"/>
<dbReference type="Proteomes" id="UP001451606">
    <property type="component" value="Chromosome"/>
</dbReference>
<dbReference type="EMBL" id="CP133772">
    <property type="protein sequence ID" value="WYY00614.1"/>
    <property type="molecule type" value="Genomic_DNA"/>
</dbReference>
<dbReference type="KEGG" id="omr:OXIME_001193"/>
<dbReference type="RefSeq" id="WP_393970948.1">
    <property type="nucleotide sequence ID" value="NZ_CP133772.1"/>
</dbReference>
<dbReference type="GeneID" id="95967930"/>
<evidence type="ECO:0000313" key="1">
    <source>
        <dbReference type="EMBL" id="WYY00614.1"/>
    </source>
</evidence>
<accession>A0AAX4NH66</accession>
<gene>
    <name evidence="1" type="ORF">OXIME_001193</name>
</gene>
<sequence length="110" mass="11998">MDDISIPVGKGKITVTRSVVKLLVTGKYLTIRTVVSQSPCTDGMCQRIIETEIGIESPGDYPDMRIFAGDGIFMAIDQNVFSSVDKGREEVVIRRSISGKLIAQGLEFTS</sequence>
<reference evidence="1 2" key="1">
    <citation type="submission" date="2023-09" db="EMBL/GenBank/DDBJ databases">
        <authorList>
            <person name="Golyshina O.V."/>
            <person name="Lunev E.A."/>
            <person name="Bargiela R."/>
            <person name="Gaines M.C."/>
            <person name="Daum B."/>
            <person name="Bale N.J."/>
            <person name="Koenen M."/>
            <person name="Sinninghe Damst J.S."/>
            <person name="Yakimov M."/>
            <person name="Golyshin P.N."/>
        </authorList>
    </citation>
    <scope>NUCLEOTIDE SEQUENCE [LARGE SCALE GENOMIC DNA]</scope>
    <source>
        <strain evidence="1 2">M1</strain>
    </source>
</reference>
<evidence type="ECO:0000313" key="2">
    <source>
        <dbReference type="Proteomes" id="UP001451606"/>
    </source>
</evidence>
<keyword evidence="2" id="KW-1185">Reference proteome</keyword>
<proteinExistence type="predicted"/>